<name>A0A0C3I0S0_OIDMZ</name>
<dbReference type="AlphaFoldDB" id="A0A0C3I0S0"/>
<dbReference type="PANTHER" id="PTHR23502">
    <property type="entry name" value="MAJOR FACILITATOR SUPERFAMILY"/>
    <property type="match status" value="1"/>
</dbReference>
<feature type="transmembrane region" description="Helical" evidence="6">
    <location>
        <begin position="217"/>
        <end position="237"/>
    </location>
</feature>
<dbReference type="InterPro" id="IPR020846">
    <property type="entry name" value="MFS_dom"/>
</dbReference>
<organism evidence="8 9">
    <name type="scientific">Oidiodendron maius (strain Zn)</name>
    <dbReference type="NCBI Taxonomy" id="913774"/>
    <lineage>
        <taxon>Eukaryota</taxon>
        <taxon>Fungi</taxon>
        <taxon>Dikarya</taxon>
        <taxon>Ascomycota</taxon>
        <taxon>Pezizomycotina</taxon>
        <taxon>Leotiomycetes</taxon>
        <taxon>Leotiomycetes incertae sedis</taxon>
        <taxon>Myxotrichaceae</taxon>
        <taxon>Oidiodendron</taxon>
    </lineage>
</organism>
<feature type="transmembrane region" description="Helical" evidence="6">
    <location>
        <begin position="99"/>
        <end position="117"/>
    </location>
</feature>
<dbReference type="InterPro" id="IPR036259">
    <property type="entry name" value="MFS_trans_sf"/>
</dbReference>
<dbReference type="SUPFAM" id="SSF103473">
    <property type="entry name" value="MFS general substrate transporter"/>
    <property type="match status" value="1"/>
</dbReference>
<evidence type="ECO:0000313" key="8">
    <source>
        <dbReference type="EMBL" id="KIN08655.1"/>
    </source>
</evidence>
<keyword evidence="9" id="KW-1185">Reference proteome</keyword>
<dbReference type="STRING" id="913774.A0A0C3I0S0"/>
<dbReference type="PROSITE" id="PS50850">
    <property type="entry name" value="MFS"/>
    <property type="match status" value="1"/>
</dbReference>
<dbReference type="GO" id="GO:0022857">
    <property type="term" value="F:transmembrane transporter activity"/>
    <property type="evidence" value="ECO:0007669"/>
    <property type="project" value="InterPro"/>
</dbReference>
<dbReference type="HOGENOM" id="CLU_008455_13_7_1"/>
<evidence type="ECO:0000256" key="3">
    <source>
        <dbReference type="ARBA" id="ARBA00022989"/>
    </source>
</evidence>
<dbReference type="OrthoDB" id="2585655at2759"/>
<protein>
    <recommendedName>
        <fullName evidence="7">Major facilitator superfamily (MFS) profile domain-containing protein</fullName>
    </recommendedName>
</protein>
<dbReference type="PANTHER" id="PTHR23502:SF181">
    <property type="entry name" value="MAJOR FACILITATOR SUPERFAMILY (MFS) PROFILE DOMAIN-CONTAINING PROTEIN"/>
    <property type="match status" value="1"/>
</dbReference>
<reference evidence="9" key="2">
    <citation type="submission" date="2015-01" db="EMBL/GenBank/DDBJ databases">
        <title>Evolutionary Origins and Diversification of the Mycorrhizal Mutualists.</title>
        <authorList>
            <consortium name="DOE Joint Genome Institute"/>
            <consortium name="Mycorrhizal Genomics Consortium"/>
            <person name="Kohler A."/>
            <person name="Kuo A."/>
            <person name="Nagy L.G."/>
            <person name="Floudas D."/>
            <person name="Copeland A."/>
            <person name="Barry K.W."/>
            <person name="Cichocki N."/>
            <person name="Veneault-Fourrey C."/>
            <person name="LaButti K."/>
            <person name="Lindquist E.A."/>
            <person name="Lipzen A."/>
            <person name="Lundell T."/>
            <person name="Morin E."/>
            <person name="Murat C."/>
            <person name="Riley R."/>
            <person name="Ohm R."/>
            <person name="Sun H."/>
            <person name="Tunlid A."/>
            <person name="Henrissat B."/>
            <person name="Grigoriev I.V."/>
            <person name="Hibbett D.S."/>
            <person name="Martin F."/>
        </authorList>
    </citation>
    <scope>NUCLEOTIDE SEQUENCE [LARGE SCALE GENOMIC DNA]</scope>
    <source>
        <strain evidence="9">Zn</strain>
    </source>
</reference>
<dbReference type="Pfam" id="PF07690">
    <property type="entry name" value="MFS_1"/>
    <property type="match status" value="1"/>
</dbReference>
<evidence type="ECO:0000313" key="9">
    <source>
        <dbReference type="Proteomes" id="UP000054321"/>
    </source>
</evidence>
<dbReference type="EMBL" id="KN832870">
    <property type="protein sequence ID" value="KIN08655.1"/>
    <property type="molecule type" value="Genomic_DNA"/>
</dbReference>
<feature type="transmembrane region" description="Helical" evidence="6">
    <location>
        <begin position="430"/>
        <end position="451"/>
    </location>
</feature>
<evidence type="ECO:0000256" key="4">
    <source>
        <dbReference type="ARBA" id="ARBA00023136"/>
    </source>
</evidence>
<evidence type="ECO:0000256" key="5">
    <source>
        <dbReference type="SAM" id="MobiDB-lite"/>
    </source>
</evidence>
<evidence type="ECO:0000259" key="7">
    <source>
        <dbReference type="PROSITE" id="PS50850"/>
    </source>
</evidence>
<evidence type="ECO:0000256" key="6">
    <source>
        <dbReference type="SAM" id="Phobius"/>
    </source>
</evidence>
<feature type="transmembrane region" description="Helical" evidence="6">
    <location>
        <begin position="368"/>
        <end position="388"/>
    </location>
</feature>
<keyword evidence="4 6" id="KW-0472">Membrane</keyword>
<dbReference type="GO" id="GO:0005886">
    <property type="term" value="C:plasma membrane"/>
    <property type="evidence" value="ECO:0007669"/>
    <property type="project" value="TreeGrafter"/>
</dbReference>
<feature type="region of interest" description="Disordered" evidence="5">
    <location>
        <begin position="1"/>
        <end position="48"/>
    </location>
</feature>
<keyword evidence="2 6" id="KW-0812">Transmembrane</keyword>
<feature type="transmembrane region" description="Helical" evidence="6">
    <location>
        <begin position="61"/>
        <end position="87"/>
    </location>
</feature>
<dbReference type="Proteomes" id="UP000054321">
    <property type="component" value="Unassembled WGS sequence"/>
</dbReference>
<accession>A0A0C3I0S0</accession>
<feature type="transmembrane region" description="Helical" evidence="6">
    <location>
        <begin position="284"/>
        <end position="306"/>
    </location>
</feature>
<proteinExistence type="predicted"/>
<feature type="transmembrane region" description="Helical" evidence="6">
    <location>
        <begin position="159"/>
        <end position="180"/>
    </location>
</feature>
<comment type="subcellular location">
    <subcellularLocation>
        <location evidence="1">Membrane</location>
        <topology evidence="1">Multi-pass membrane protein</topology>
    </subcellularLocation>
</comment>
<feature type="transmembrane region" description="Helical" evidence="6">
    <location>
        <begin position="129"/>
        <end position="147"/>
    </location>
</feature>
<feature type="transmembrane region" description="Helical" evidence="6">
    <location>
        <begin position="463"/>
        <end position="481"/>
    </location>
</feature>
<evidence type="ECO:0000256" key="1">
    <source>
        <dbReference type="ARBA" id="ARBA00004141"/>
    </source>
</evidence>
<keyword evidence="3 6" id="KW-1133">Transmembrane helix</keyword>
<feature type="transmembrane region" description="Helical" evidence="6">
    <location>
        <begin position="394"/>
        <end position="418"/>
    </location>
</feature>
<feature type="transmembrane region" description="Helical" evidence="6">
    <location>
        <begin position="187"/>
        <end position="211"/>
    </location>
</feature>
<evidence type="ECO:0000256" key="2">
    <source>
        <dbReference type="ARBA" id="ARBA00022692"/>
    </source>
</evidence>
<feature type="compositionally biased region" description="Basic and acidic residues" evidence="5">
    <location>
        <begin position="1"/>
        <end position="33"/>
    </location>
</feature>
<sequence>MAEVADPERNSFHAEKSDSDGVREKETQERPLKLDANGLPLVPQPSDRTDDPLNWPRWYKYYVLTVLCLLGFIVQFGAGFVPAAFGPISVSLHVTKQKASYLTTSYTLLGGLTPLLITPFSNVYGRKPMYIIFTIIAVAANIGSGYAKTYGGVITSRVFVGVGASAALAISAATICDMFFQGERGKFMGFYALAITNGPHFGPIAGGFVALNIGWRWIFFINAIMLGSITLLLIFTFPETLFSREDYSKEEGLSYWQRLTFHGKVLDRPLKLADWGNNFKMMKYWAVIIPCVYYATTNTYGSIVFVLTASSITEDLYKFNTAQNGVLLGVPLTLGCLIGEACTGWISDLLVNRYAKRHDGYRKPEVRLYLAFIALLVPVGLIIHGVCVKERTHWIGLAIGLTVTSIGVQAGTTLTYAYCTDCYKPQAAEISTLINLARQIFAFTIGFYALPFGQSTSFAASEGTFAAINFLTWCPLMLLIWKGDKIRASQGEPDLHKDL</sequence>
<dbReference type="Gene3D" id="1.20.1250.20">
    <property type="entry name" value="MFS general substrate transporter like domains"/>
    <property type="match status" value="1"/>
</dbReference>
<feature type="transmembrane region" description="Helical" evidence="6">
    <location>
        <begin position="326"/>
        <end position="347"/>
    </location>
</feature>
<feature type="domain" description="Major facilitator superfamily (MFS) profile" evidence="7">
    <location>
        <begin position="63"/>
        <end position="487"/>
    </location>
</feature>
<reference evidence="8 9" key="1">
    <citation type="submission" date="2014-04" db="EMBL/GenBank/DDBJ databases">
        <authorList>
            <consortium name="DOE Joint Genome Institute"/>
            <person name="Kuo A."/>
            <person name="Martino E."/>
            <person name="Perotto S."/>
            <person name="Kohler A."/>
            <person name="Nagy L.G."/>
            <person name="Floudas D."/>
            <person name="Copeland A."/>
            <person name="Barry K.W."/>
            <person name="Cichocki N."/>
            <person name="Veneault-Fourrey C."/>
            <person name="LaButti K."/>
            <person name="Lindquist E.A."/>
            <person name="Lipzen A."/>
            <person name="Lundell T."/>
            <person name="Morin E."/>
            <person name="Murat C."/>
            <person name="Sun H."/>
            <person name="Tunlid A."/>
            <person name="Henrissat B."/>
            <person name="Grigoriev I.V."/>
            <person name="Hibbett D.S."/>
            <person name="Martin F."/>
            <person name="Nordberg H.P."/>
            <person name="Cantor M.N."/>
            <person name="Hua S.X."/>
        </authorList>
    </citation>
    <scope>NUCLEOTIDE SEQUENCE [LARGE SCALE GENOMIC DNA]</scope>
    <source>
        <strain evidence="8 9">Zn</strain>
    </source>
</reference>
<dbReference type="InParanoid" id="A0A0C3I0S0"/>
<gene>
    <name evidence="8" type="ORF">OIDMADRAFT_175426</name>
</gene>
<dbReference type="InterPro" id="IPR011701">
    <property type="entry name" value="MFS"/>
</dbReference>